<feature type="compositionally biased region" description="Basic and acidic residues" evidence="9">
    <location>
        <begin position="19"/>
        <end position="50"/>
    </location>
</feature>
<evidence type="ECO:0000313" key="10">
    <source>
        <dbReference type="EMBL" id="CAK4031410.1"/>
    </source>
</evidence>
<evidence type="ECO:0000256" key="6">
    <source>
        <dbReference type="ARBA" id="ARBA00023128"/>
    </source>
</evidence>
<comment type="function">
    <text evidence="1">Probable mitochondrial mRNA stabilization factor.</text>
</comment>
<evidence type="ECO:0000313" key="11">
    <source>
        <dbReference type="Proteomes" id="UP001296104"/>
    </source>
</evidence>
<feature type="compositionally biased region" description="Basic and acidic residues" evidence="9">
    <location>
        <begin position="280"/>
        <end position="292"/>
    </location>
</feature>
<keyword evidence="7 8" id="KW-0472">Membrane</keyword>
<evidence type="ECO:0000256" key="2">
    <source>
        <dbReference type="ARBA" id="ARBA00004443"/>
    </source>
</evidence>
<reference evidence="10" key="1">
    <citation type="submission" date="2023-11" db="EMBL/GenBank/DDBJ databases">
        <authorList>
            <person name="Alioto T."/>
            <person name="Alioto T."/>
            <person name="Gomez Garrido J."/>
        </authorList>
    </citation>
    <scope>NUCLEOTIDE SEQUENCE</scope>
</reference>
<keyword evidence="11" id="KW-1185">Reference proteome</keyword>
<dbReference type="FunFam" id="3.30.460.10:FF:000044">
    <property type="entry name" value="ATPase synthesis protein 25, mitochondrial"/>
    <property type="match status" value="1"/>
</dbReference>
<dbReference type="PANTHER" id="PTHR28087">
    <property type="entry name" value="ATPASE SYNTHESIS PROTEIN 25, MITOCHONDRIAL"/>
    <property type="match status" value="1"/>
</dbReference>
<dbReference type="Gene3D" id="3.30.460.10">
    <property type="entry name" value="Beta Polymerase, domain 2"/>
    <property type="match status" value="1"/>
</dbReference>
<evidence type="ECO:0000256" key="5">
    <source>
        <dbReference type="ARBA" id="ARBA00022946"/>
    </source>
</evidence>
<keyword evidence="4 8" id="KW-0999">Mitochondrion inner membrane</keyword>
<comment type="caution">
    <text evidence="10">The sequence shown here is derived from an EMBL/GenBank/DDBJ whole genome shotgun (WGS) entry which is preliminary data.</text>
</comment>
<evidence type="ECO:0000256" key="3">
    <source>
        <dbReference type="ARBA" id="ARBA00010787"/>
    </source>
</evidence>
<evidence type="ECO:0000256" key="4">
    <source>
        <dbReference type="ARBA" id="ARBA00022792"/>
    </source>
</evidence>
<comment type="similarity">
    <text evidence="3 8">Belongs to the ATP25 family.</text>
</comment>
<evidence type="ECO:0000256" key="8">
    <source>
        <dbReference type="RuleBase" id="RU367062"/>
    </source>
</evidence>
<dbReference type="GO" id="GO:0048255">
    <property type="term" value="P:mRNA stabilization"/>
    <property type="evidence" value="ECO:0007669"/>
    <property type="project" value="TreeGrafter"/>
</dbReference>
<dbReference type="AlphaFoldDB" id="A0AAI8Z2F4"/>
<evidence type="ECO:0000256" key="1">
    <source>
        <dbReference type="ARBA" id="ARBA00003470"/>
    </source>
</evidence>
<dbReference type="Proteomes" id="UP001296104">
    <property type="component" value="Unassembled WGS sequence"/>
</dbReference>
<dbReference type="PANTHER" id="PTHR28087:SF1">
    <property type="entry name" value="ATPASE SYNTHESIS PROTEIN 25, MITOCHONDRIAL"/>
    <property type="match status" value="1"/>
</dbReference>
<accession>A0AAI8Z2F4</accession>
<dbReference type="EMBL" id="CAVMBE010000048">
    <property type="protein sequence ID" value="CAK4031410.1"/>
    <property type="molecule type" value="Genomic_DNA"/>
</dbReference>
<evidence type="ECO:0000256" key="7">
    <source>
        <dbReference type="ARBA" id="ARBA00023136"/>
    </source>
</evidence>
<comment type="subcellular location">
    <subcellularLocation>
        <location evidence="2 8">Mitochondrion inner membrane</location>
        <topology evidence="2 8">Peripheral membrane protein</topology>
        <orientation evidence="2 8">Matrix side</orientation>
    </subcellularLocation>
</comment>
<dbReference type="GO" id="GO:0005743">
    <property type="term" value="C:mitochondrial inner membrane"/>
    <property type="evidence" value="ECO:0007669"/>
    <property type="project" value="UniProtKB-SubCell"/>
</dbReference>
<dbReference type="GO" id="GO:0140053">
    <property type="term" value="P:mitochondrial gene expression"/>
    <property type="evidence" value="ECO:0007669"/>
    <property type="project" value="UniProtKB-UniRule"/>
</dbReference>
<dbReference type="InterPro" id="IPR043519">
    <property type="entry name" value="NT_sf"/>
</dbReference>
<feature type="region of interest" description="Disordered" evidence="9">
    <location>
        <begin position="280"/>
        <end position="328"/>
    </location>
</feature>
<organism evidence="10 11">
    <name type="scientific">Lecanosticta acicola</name>
    <dbReference type="NCBI Taxonomy" id="111012"/>
    <lineage>
        <taxon>Eukaryota</taxon>
        <taxon>Fungi</taxon>
        <taxon>Dikarya</taxon>
        <taxon>Ascomycota</taxon>
        <taxon>Pezizomycotina</taxon>
        <taxon>Dothideomycetes</taxon>
        <taxon>Dothideomycetidae</taxon>
        <taxon>Mycosphaerellales</taxon>
        <taxon>Mycosphaerellaceae</taxon>
        <taxon>Lecanosticta</taxon>
    </lineage>
</organism>
<proteinExistence type="inferred from homology"/>
<gene>
    <name evidence="10" type="ORF">LECACI_7A006568</name>
</gene>
<keyword evidence="6 8" id="KW-0496">Mitochondrion</keyword>
<feature type="compositionally biased region" description="Polar residues" evidence="9">
    <location>
        <begin position="295"/>
        <end position="326"/>
    </location>
</feature>
<name>A0AAI8Z2F4_9PEZI</name>
<comment type="function">
    <text evidence="8">Mitochondrial mRNA stabilization factor.</text>
</comment>
<sequence length="672" mass="75217">MQKVGKEGLTQNDIDEDVEKWNETQTEHGEDLDRDVLRRQHQTSEAKLDPEVAASSNTDEHVPWYLQVDTSLERTNNVISERQRLPDLPEHPPTILQPLLERVSVELGMDDLSLLDLRAIEPPPALGANLFMIIGTARSEKHLHFSADKLCRWLRTEFHLRPVADGLLGRQELKLKTRRRAKKSRLLSAVGAKSTADTELDEGIRTGWICVNVGKVEGGQLPRSPEQIEREKDIVGFGTEITGSHIVVQLLTEDKRGEMDLEKLWTTILRRSKRERDYLEEKEPDLAEHELEASSDVSAGKDNSNQAHPAGQSSYHPMMTSVSQQHARAYHTSARTLNGMTVVHRPVSDHLRHPSRDSQDPDRVTGTDASLAELTSVVSALQKMPPSAALEALGPSFDARSLIPEDAHVGQADAEGGGSTPLVDAFNKAMPHFPQPAHWHARVQLICHAYRLEHPGCDESSIMLAFEQMRLSGVVPNELSYITALVSLLKDSDNNLDTYEPRLETVFDLLEEMDGYGYNALRPEILQLLHQCLVGQPTGSSITTVQTLLPALSIATLKRHLASQDIVKFWRAWCSYPRRFLPRQGDMYVVLFDAIANEQLAADVRGAREMVGMNLVDMEVEEPAVAVEQECVELAMSVFKAMRFADPDDQLREWDGMRGRCEAVLRAALAKR</sequence>
<keyword evidence="5 8" id="KW-0809">Transit peptide</keyword>
<feature type="region of interest" description="Disordered" evidence="9">
    <location>
        <begin position="1"/>
        <end position="60"/>
    </location>
</feature>
<protein>
    <recommendedName>
        <fullName evidence="8">ATPase synthesis protein 25</fullName>
    </recommendedName>
</protein>
<evidence type="ECO:0000256" key="9">
    <source>
        <dbReference type="SAM" id="MobiDB-lite"/>
    </source>
</evidence>
<dbReference type="InterPro" id="IPR040152">
    <property type="entry name" value="Atp25"/>
</dbReference>